<comment type="caution">
    <text evidence="7">The sequence shown here is derived from an EMBL/GenBank/DDBJ whole genome shotgun (WGS) entry which is preliminary data.</text>
</comment>
<dbReference type="RefSeq" id="WP_233720669.1">
    <property type="nucleotide sequence ID" value="NZ_JAJUWU010000017.1"/>
</dbReference>
<dbReference type="GO" id="GO:0030267">
    <property type="term" value="F:glyoxylate reductase (NADPH) activity"/>
    <property type="evidence" value="ECO:0007669"/>
    <property type="project" value="TreeGrafter"/>
</dbReference>
<dbReference type="GO" id="GO:0005829">
    <property type="term" value="C:cytosol"/>
    <property type="evidence" value="ECO:0007669"/>
    <property type="project" value="TreeGrafter"/>
</dbReference>
<dbReference type="SUPFAM" id="SSF52283">
    <property type="entry name" value="Formate/glycerate dehydrogenase catalytic domain-like"/>
    <property type="match status" value="1"/>
</dbReference>
<protein>
    <submittedName>
        <fullName evidence="7">Hydroxyacid dehydrogenase</fullName>
    </submittedName>
</protein>
<name>A0A9X1T6S6_9HYPH</name>
<dbReference type="EMBL" id="JAJUWU010000017">
    <property type="protein sequence ID" value="MCE7029680.1"/>
    <property type="molecule type" value="Genomic_DNA"/>
</dbReference>
<dbReference type="GO" id="GO:0051287">
    <property type="term" value="F:NAD binding"/>
    <property type="evidence" value="ECO:0007669"/>
    <property type="project" value="InterPro"/>
</dbReference>
<dbReference type="InterPro" id="IPR006140">
    <property type="entry name" value="D-isomer_DH_NAD-bd"/>
</dbReference>
<dbReference type="Proteomes" id="UP001139035">
    <property type="component" value="Unassembled WGS sequence"/>
</dbReference>
<dbReference type="Gene3D" id="3.40.50.720">
    <property type="entry name" value="NAD(P)-binding Rossmann-like Domain"/>
    <property type="match status" value="2"/>
</dbReference>
<evidence type="ECO:0000256" key="3">
    <source>
        <dbReference type="ARBA" id="ARBA00023027"/>
    </source>
</evidence>
<evidence type="ECO:0000259" key="5">
    <source>
        <dbReference type="Pfam" id="PF00389"/>
    </source>
</evidence>
<dbReference type="InterPro" id="IPR006139">
    <property type="entry name" value="D-isomer_2_OHA_DH_cat_dom"/>
</dbReference>
<dbReference type="PANTHER" id="PTHR10996">
    <property type="entry name" value="2-HYDROXYACID DEHYDROGENASE-RELATED"/>
    <property type="match status" value="1"/>
</dbReference>
<proteinExistence type="inferred from homology"/>
<evidence type="ECO:0000313" key="8">
    <source>
        <dbReference type="Proteomes" id="UP001139035"/>
    </source>
</evidence>
<evidence type="ECO:0000259" key="6">
    <source>
        <dbReference type="Pfam" id="PF02826"/>
    </source>
</evidence>
<feature type="domain" description="D-isomer specific 2-hydroxyacid dehydrogenase NAD-binding" evidence="6">
    <location>
        <begin position="104"/>
        <end position="280"/>
    </location>
</feature>
<dbReference type="Pfam" id="PF02826">
    <property type="entry name" value="2-Hacid_dh_C"/>
    <property type="match status" value="1"/>
</dbReference>
<dbReference type="Pfam" id="PF00389">
    <property type="entry name" value="2-Hacid_dh"/>
    <property type="match status" value="1"/>
</dbReference>
<dbReference type="FunFam" id="3.40.50.720:FF:000203">
    <property type="entry name" value="D-3-phosphoglycerate dehydrogenase (SerA)"/>
    <property type="match status" value="1"/>
</dbReference>
<comment type="similarity">
    <text evidence="1 4">Belongs to the D-isomer specific 2-hydroxyacid dehydrogenase family.</text>
</comment>
<dbReference type="InterPro" id="IPR050223">
    <property type="entry name" value="D-isomer_2-hydroxyacid_DH"/>
</dbReference>
<evidence type="ECO:0000256" key="2">
    <source>
        <dbReference type="ARBA" id="ARBA00023002"/>
    </source>
</evidence>
<sequence>MPTVFLTDAIDPGAERTLRCHATVIAPREPYGLDALADFLARSDVVVVRRRLPPGLLAECPRLRAAVRHGAGLDFIPVDEASRCGIAVTNVPGANADCVAEHAIGLALSLCRRIAAFDRGIREGRWGDLREAAVKLTTLGGLSAGIVGFGRIGERIAAICRDGFGMEVRAVARPGYSEREGVSFHDLDTVMKESDVVFLACPLTPQTAKSIGAAQLALIGPSGILVNIARGPIVDERALLAALREGTIAGAGLDVFEDQPLSADHELKGMTNVVMTPHVAGISQASMKAMSAVAVADTLAILGGERPRHLANETAWPAIRARWDGLDRVSADTKR</sequence>
<keyword evidence="2 4" id="KW-0560">Oxidoreductase</keyword>
<dbReference type="InterPro" id="IPR036291">
    <property type="entry name" value="NAD(P)-bd_dom_sf"/>
</dbReference>
<accession>A0A9X1T6S6</accession>
<evidence type="ECO:0000313" key="7">
    <source>
        <dbReference type="EMBL" id="MCE7029680.1"/>
    </source>
</evidence>
<dbReference type="AlphaFoldDB" id="A0A9X1T6S6"/>
<reference evidence="7" key="1">
    <citation type="submission" date="2022-01" db="EMBL/GenBank/DDBJ databases">
        <title>Jiella avicenniae sp. nov., a novel endophytic bacterium isolated from bark of Avicennia marina.</title>
        <authorList>
            <person name="Tuo L."/>
        </authorList>
    </citation>
    <scope>NUCLEOTIDE SEQUENCE</scope>
    <source>
        <strain evidence="7">CBK1P-4</strain>
    </source>
</reference>
<dbReference type="SUPFAM" id="SSF51735">
    <property type="entry name" value="NAD(P)-binding Rossmann-fold domains"/>
    <property type="match status" value="1"/>
</dbReference>
<evidence type="ECO:0000256" key="4">
    <source>
        <dbReference type="RuleBase" id="RU003719"/>
    </source>
</evidence>
<dbReference type="GO" id="GO:0016618">
    <property type="term" value="F:hydroxypyruvate reductase [NAD(P)H] activity"/>
    <property type="evidence" value="ECO:0007669"/>
    <property type="project" value="TreeGrafter"/>
</dbReference>
<dbReference type="PANTHER" id="PTHR10996:SF283">
    <property type="entry name" value="GLYOXYLATE_HYDROXYPYRUVATE REDUCTASE B"/>
    <property type="match status" value="1"/>
</dbReference>
<keyword evidence="8" id="KW-1185">Reference proteome</keyword>
<gene>
    <name evidence="7" type="ORF">LZD57_16960</name>
</gene>
<organism evidence="7 8">
    <name type="scientific">Jiella avicenniae</name>
    <dbReference type="NCBI Taxonomy" id="2907202"/>
    <lineage>
        <taxon>Bacteria</taxon>
        <taxon>Pseudomonadati</taxon>
        <taxon>Pseudomonadota</taxon>
        <taxon>Alphaproteobacteria</taxon>
        <taxon>Hyphomicrobiales</taxon>
        <taxon>Aurantimonadaceae</taxon>
        <taxon>Jiella</taxon>
    </lineage>
</organism>
<keyword evidence="3" id="KW-0520">NAD</keyword>
<feature type="domain" description="D-isomer specific 2-hydroxyacid dehydrogenase catalytic" evidence="5">
    <location>
        <begin position="4"/>
        <end position="312"/>
    </location>
</feature>
<evidence type="ECO:0000256" key="1">
    <source>
        <dbReference type="ARBA" id="ARBA00005854"/>
    </source>
</evidence>